<protein>
    <submittedName>
        <fullName evidence="2">Uncharacterized protein</fullName>
    </submittedName>
</protein>
<dbReference type="RefSeq" id="WP_154364048.1">
    <property type="nucleotide sequence ID" value="NZ_WKJH01000002.1"/>
</dbReference>
<dbReference type="AlphaFoldDB" id="A0A6I2MLG7"/>
<accession>A0A6I2MLG7</accession>
<dbReference type="EMBL" id="WKJH01000002">
    <property type="protein sequence ID" value="MRX63345.1"/>
    <property type="molecule type" value="Genomic_DNA"/>
</dbReference>
<name>A0A6I2MLG7_9FLAO</name>
<keyword evidence="3" id="KW-1185">Reference proteome</keyword>
<evidence type="ECO:0000313" key="2">
    <source>
        <dbReference type="EMBL" id="MRX63345.1"/>
    </source>
</evidence>
<gene>
    <name evidence="2" type="ORF">GJ691_04095</name>
</gene>
<reference evidence="2 3" key="1">
    <citation type="submission" date="2019-11" db="EMBL/GenBank/DDBJ databases">
        <title>Maribacter lutea sp. nov., a marine bacterium isolated from intertidal sand.</title>
        <authorList>
            <person name="Liu A."/>
        </authorList>
    </citation>
    <scope>NUCLEOTIDE SEQUENCE [LARGE SCALE GENOMIC DNA]</scope>
    <source>
        <strain evidence="2 3">RZ05</strain>
    </source>
</reference>
<organism evidence="2 3">
    <name type="scientific">Maribacter luteus</name>
    <dbReference type="NCBI Taxonomy" id="2594478"/>
    <lineage>
        <taxon>Bacteria</taxon>
        <taxon>Pseudomonadati</taxon>
        <taxon>Bacteroidota</taxon>
        <taxon>Flavobacteriia</taxon>
        <taxon>Flavobacteriales</taxon>
        <taxon>Flavobacteriaceae</taxon>
        <taxon>Maribacter</taxon>
    </lineage>
</organism>
<sequence length="105" mass="12382">MLITLNSRKKKNPLSKWSELGHRSYAYHIERSLVELAIKLFERTDIDQPRQKAITKRKSETYPSPSPRDLEKIAQNQLAYSKLLSERMNAAHRTKKKDKIVLLHR</sequence>
<feature type="region of interest" description="Disordered" evidence="1">
    <location>
        <begin position="51"/>
        <end position="71"/>
    </location>
</feature>
<proteinExistence type="predicted"/>
<dbReference type="Proteomes" id="UP000443153">
    <property type="component" value="Unassembled WGS sequence"/>
</dbReference>
<evidence type="ECO:0000256" key="1">
    <source>
        <dbReference type="SAM" id="MobiDB-lite"/>
    </source>
</evidence>
<comment type="caution">
    <text evidence="2">The sequence shown here is derived from an EMBL/GenBank/DDBJ whole genome shotgun (WGS) entry which is preliminary data.</text>
</comment>
<evidence type="ECO:0000313" key="3">
    <source>
        <dbReference type="Proteomes" id="UP000443153"/>
    </source>
</evidence>